<dbReference type="GO" id="GO:0019491">
    <property type="term" value="P:ectoine biosynthetic process"/>
    <property type="evidence" value="ECO:0007669"/>
    <property type="project" value="UniProtKB-UniPathway"/>
</dbReference>
<comment type="pathway">
    <text evidence="1 8">Amine and polyamine biosynthesis; ectoine biosynthesis; L-ectoine from L-aspartate 4-semialdehyde: step 2/3.</text>
</comment>
<keyword evidence="11" id="KW-1185">Reference proteome</keyword>
<dbReference type="AlphaFoldDB" id="A0A2K8KUR9"/>
<evidence type="ECO:0000259" key="9">
    <source>
        <dbReference type="PROSITE" id="PS51186"/>
    </source>
</evidence>
<keyword evidence="5 8" id="KW-0808">Transferase</keyword>
<dbReference type="OrthoDB" id="2436196at2"/>
<dbReference type="InterPro" id="IPR017255">
    <property type="entry name" value="AcTrfase_GNAT_prd"/>
</dbReference>
<sequence length="160" mass="17860">MISLHLPTLNDGYAVHRLIKSCPPLDVNSAYCNFLQSGHFARTSILAKAGDQCVGFISGYVKPEDANTLFIWQVAVNDSARGKGLASQMLDSLLQRPNLHSVQYLETTITAENKPSWALFTRLARRLEAELNKIDYLDKQTHFQGDHESESLVRIGPFNA</sequence>
<dbReference type="UniPathway" id="UPA00067">
    <property type="reaction ID" value="UER00122"/>
</dbReference>
<dbReference type="Gene3D" id="3.40.630.30">
    <property type="match status" value="1"/>
</dbReference>
<evidence type="ECO:0000256" key="2">
    <source>
        <dbReference type="ARBA" id="ARBA00010712"/>
    </source>
</evidence>
<dbReference type="SUPFAM" id="SSF55729">
    <property type="entry name" value="Acyl-CoA N-acyltransferases (Nat)"/>
    <property type="match status" value="1"/>
</dbReference>
<dbReference type="PROSITE" id="PS51186">
    <property type="entry name" value="GNAT"/>
    <property type="match status" value="1"/>
</dbReference>
<proteinExistence type="inferred from homology"/>
<gene>
    <name evidence="8 10" type="primary">ectA</name>
    <name evidence="10" type="ORF">REIFOR_03246</name>
</gene>
<dbReference type="InterPro" id="IPR012772">
    <property type="entry name" value="Ectoine_EctA"/>
</dbReference>
<name>A0A2K8KUR9_9GAMM</name>
<dbReference type="PIRSF" id="PIRSF037663">
    <property type="entry name" value="Acetyltransf_GNAT_prd"/>
    <property type="match status" value="1"/>
</dbReference>
<evidence type="ECO:0000256" key="5">
    <source>
        <dbReference type="ARBA" id="ARBA00022679"/>
    </source>
</evidence>
<dbReference type="NCBIfam" id="TIGR02406">
    <property type="entry name" value="ectoine_EctA"/>
    <property type="match status" value="1"/>
</dbReference>
<evidence type="ECO:0000256" key="8">
    <source>
        <dbReference type="RuleBase" id="RU365045"/>
    </source>
</evidence>
<dbReference type="InterPro" id="IPR000182">
    <property type="entry name" value="GNAT_dom"/>
</dbReference>
<evidence type="ECO:0000313" key="10">
    <source>
        <dbReference type="EMBL" id="ATX78352.1"/>
    </source>
</evidence>
<accession>A0A2K8KUR9</accession>
<reference evidence="10 11" key="1">
    <citation type="journal article" date="2017" name="Environ. Microbiol.">
        <title>Genomic and physiological analyses of 'Reinekea forsetii' reveal a versatile opportunistic lifestyle during spring algae blooms.</title>
        <authorList>
            <person name="Avci B."/>
            <person name="Hahnke R.L."/>
            <person name="Chafee M."/>
            <person name="Fischer T."/>
            <person name="Gruber-Vodicka H."/>
            <person name="Tegetmeyer H.E."/>
            <person name="Harder J."/>
            <person name="Fuchs B.M."/>
            <person name="Amann R.I."/>
            <person name="Teeling H."/>
        </authorList>
    </citation>
    <scope>NUCLEOTIDE SEQUENCE [LARGE SCALE GENOMIC DNA]</scope>
    <source>
        <strain evidence="10 11">Hel1_31_D35</strain>
    </source>
</reference>
<evidence type="ECO:0000256" key="7">
    <source>
        <dbReference type="ARBA" id="ARBA00048924"/>
    </source>
</evidence>
<comment type="similarity">
    <text evidence="2 8">Belongs to the acetyltransferase family. EctA subfamily.</text>
</comment>
<evidence type="ECO:0000256" key="3">
    <source>
        <dbReference type="ARBA" id="ARBA00012355"/>
    </source>
</evidence>
<evidence type="ECO:0000256" key="4">
    <source>
        <dbReference type="ARBA" id="ARBA00017935"/>
    </source>
</evidence>
<evidence type="ECO:0000256" key="1">
    <source>
        <dbReference type="ARBA" id="ARBA00004978"/>
    </source>
</evidence>
<evidence type="ECO:0000313" key="11">
    <source>
        <dbReference type="Proteomes" id="UP000229757"/>
    </source>
</evidence>
<feature type="domain" description="N-acetyltransferase" evidence="9">
    <location>
        <begin position="2"/>
        <end position="160"/>
    </location>
</feature>
<dbReference type="EC" id="2.3.1.178" evidence="3 8"/>
<comment type="catalytic activity">
    <reaction evidence="7 8">
        <text>L-2,4-diaminobutanoate + acetyl-CoA = (2S)-4-acetamido-2-aminobutanoate + CoA + H(+)</text>
        <dbReference type="Rhea" id="RHEA:16901"/>
        <dbReference type="ChEBI" id="CHEBI:15378"/>
        <dbReference type="ChEBI" id="CHEBI:57287"/>
        <dbReference type="ChEBI" id="CHEBI:57288"/>
        <dbReference type="ChEBI" id="CHEBI:58761"/>
        <dbReference type="ChEBI" id="CHEBI:58929"/>
        <dbReference type="EC" id="2.3.1.178"/>
    </reaction>
</comment>
<dbReference type="InterPro" id="IPR016181">
    <property type="entry name" value="Acyl_CoA_acyltransferase"/>
</dbReference>
<dbReference type="RefSeq" id="WP_100258548.1">
    <property type="nucleotide sequence ID" value="NZ_CP011797.1"/>
</dbReference>
<protein>
    <recommendedName>
        <fullName evidence="4 8">L-2,4-diaminobutyric acid acetyltransferase</fullName>
        <shortName evidence="8">DABA acetyltransferase</shortName>
        <ecNumber evidence="3 8">2.3.1.178</ecNumber>
    </recommendedName>
</protein>
<comment type="function">
    <text evidence="8">Catalyzes the acetylation of L-2,4-diaminobutyrate (DABA) to gamma-N-acetyl-alpha,gamma-diaminobutyric acid (ADABA) with acetyl coenzyme A.</text>
</comment>
<dbReference type="Proteomes" id="UP000229757">
    <property type="component" value="Chromosome"/>
</dbReference>
<dbReference type="CDD" id="cd04301">
    <property type="entry name" value="NAT_SF"/>
    <property type="match status" value="1"/>
</dbReference>
<dbReference type="KEGG" id="rfo:REIFOR_03246"/>
<dbReference type="Pfam" id="PF00583">
    <property type="entry name" value="Acetyltransf_1"/>
    <property type="match status" value="1"/>
</dbReference>
<dbReference type="GO" id="GO:0033816">
    <property type="term" value="F:diaminobutyrate acetyltransferase activity"/>
    <property type="evidence" value="ECO:0007669"/>
    <property type="project" value="UniProtKB-EC"/>
</dbReference>
<evidence type="ECO:0000256" key="6">
    <source>
        <dbReference type="ARBA" id="ARBA00023315"/>
    </source>
</evidence>
<organism evidence="10 11">
    <name type="scientific">Reinekea forsetii</name>
    <dbReference type="NCBI Taxonomy" id="1336806"/>
    <lineage>
        <taxon>Bacteria</taxon>
        <taxon>Pseudomonadati</taxon>
        <taxon>Pseudomonadota</taxon>
        <taxon>Gammaproteobacteria</taxon>
        <taxon>Oceanospirillales</taxon>
        <taxon>Saccharospirillaceae</taxon>
        <taxon>Reinekea</taxon>
    </lineage>
</organism>
<dbReference type="EMBL" id="CP011797">
    <property type="protein sequence ID" value="ATX78352.1"/>
    <property type="molecule type" value="Genomic_DNA"/>
</dbReference>
<keyword evidence="6 8" id="KW-0012">Acyltransferase</keyword>